<dbReference type="InterPro" id="IPR041492">
    <property type="entry name" value="HAD_2"/>
</dbReference>
<gene>
    <name evidence="1" type="ORF">PROH_01160</name>
</gene>
<dbReference type="GO" id="GO:0008967">
    <property type="term" value="F:phosphoglycolate phosphatase activity"/>
    <property type="evidence" value="ECO:0007669"/>
    <property type="project" value="TreeGrafter"/>
</dbReference>
<dbReference type="STRING" id="317619.GCA_000332315_03398"/>
<evidence type="ECO:0000313" key="2">
    <source>
        <dbReference type="Proteomes" id="UP000034681"/>
    </source>
</evidence>
<dbReference type="AlphaFoldDB" id="A0A0M2Q251"/>
<dbReference type="PANTHER" id="PTHR43434">
    <property type="entry name" value="PHOSPHOGLYCOLATE PHOSPHATASE"/>
    <property type="match status" value="1"/>
</dbReference>
<dbReference type="SUPFAM" id="SSF56784">
    <property type="entry name" value="HAD-like"/>
    <property type="match status" value="1"/>
</dbReference>
<keyword evidence="2" id="KW-1185">Reference proteome</keyword>
<sequence length="274" mass="30437">MIPALADLSLQQFSDYAQGLPPSAPGMTLFCDFDGPIVDVSDRYYATYRMGLSQTHSHYRTKPRKAIAIRAMCKTQFWQMKQERVPDLEIALRSGLQGEAIDYFLGQVRHQVNLPGLLQKDRLQPGVLWALSLLKEQGFRLVLVTLRCTDQVNDILQQYQLQSLFDAIYGSEETDAAYLNYTDAKTKLLRQAVARHSFTQAQDSPATALPGWMIGDTEADVVAAQTLGIPAIALTCGIRSEAYLAKLKPHAIHSSLLLLAHSLLRRHSPDPGGV</sequence>
<dbReference type="InterPro" id="IPR023214">
    <property type="entry name" value="HAD_sf"/>
</dbReference>
<dbReference type="eggNOG" id="COG0546">
    <property type="taxonomic scope" value="Bacteria"/>
</dbReference>
<dbReference type="PANTHER" id="PTHR43434:SF1">
    <property type="entry name" value="PHOSPHOGLYCOLATE PHOSPHATASE"/>
    <property type="match status" value="1"/>
</dbReference>
<dbReference type="InterPro" id="IPR050155">
    <property type="entry name" value="HAD-like_hydrolase_sf"/>
</dbReference>
<proteinExistence type="predicted"/>
<dbReference type="Proteomes" id="UP000034681">
    <property type="component" value="Unassembled WGS sequence"/>
</dbReference>
<dbReference type="Pfam" id="PF13419">
    <property type="entry name" value="HAD_2"/>
    <property type="match status" value="1"/>
</dbReference>
<evidence type="ECO:0000313" key="1">
    <source>
        <dbReference type="EMBL" id="KKJ01054.1"/>
    </source>
</evidence>
<dbReference type="RefSeq" id="WP_026099714.1">
    <property type="nucleotide sequence ID" value="NZ_KB235941.1"/>
</dbReference>
<dbReference type="InterPro" id="IPR036412">
    <property type="entry name" value="HAD-like_sf"/>
</dbReference>
<dbReference type="Gene3D" id="3.40.50.1000">
    <property type="entry name" value="HAD superfamily/HAD-like"/>
    <property type="match status" value="1"/>
</dbReference>
<organism evidence="1 2">
    <name type="scientific">Prochlorothrix hollandica PCC 9006 = CALU 1027</name>
    <dbReference type="NCBI Taxonomy" id="317619"/>
    <lineage>
        <taxon>Bacteria</taxon>
        <taxon>Bacillati</taxon>
        <taxon>Cyanobacteriota</taxon>
        <taxon>Cyanophyceae</taxon>
        <taxon>Prochlorotrichales</taxon>
        <taxon>Prochlorotrichaceae</taxon>
        <taxon>Prochlorothrix</taxon>
    </lineage>
</organism>
<dbReference type="GO" id="GO:0006281">
    <property type="term" value="P:DNA repair"/>
    <property type="evidence" value="ECO:0007669"/>
    <property type="project" value="TreeGrafter"/>
</dbReference>
<accession>A0A0M2Q251</accession>
<name>A0A0M2Q251_PROHO</name>
<dbReference type="SFLD" id="SFLDG01129">
    <property type="entry name" value="C1.5:_HAD__Beta-PGM__Phosphata"/>
    <property type="match status" value="1"/>
</dbReference>
<dbReference type="GO" id="GO:0005829">
    <property type="term" value="C:cytosol"/>
    <property type="evidence" value="ECO:0007669"/>
    <property type="project" value="TreeGrafter"/>
</dbReference>
<protein>
    <submittedName>
        <fullName evidence="1">Haloacid dehalogenase</fullName>
    </submittedName>
</protein>
<dbReference type="OrthoDB" id="422676at2"/>
<dbReference type="SFLD" id="SFLDS00003">
    <property type="entry name" value="Haloacid_Dehalogenase"/>
    <property type="match status" value="1"/>
</dbReference>
<comment type="caution">
    <text evidence="1">The sequence shown here is derived from an EMBL/GenBank/DDBJ whole genome shotgun (WGS) entry which is preliminary data.</text>
</comment>
<reference evidence="1" key="1">
    <citation type="submission" date="2012-04" db="EMBL/GenBank/DDBJ databases">
        <authorList>
            <person name="Borisov I.G."/>
            <person name="Ivanikova N.V."/>
            <person name="Pinevich A.V."/>
        </authorList>
    </citation>
    <scope>NUCLEOTIDE SEQUENCE</scope>
    <source>
        <strain evidence="1">CALU 1027</strain>
    </source>
</reference>
<dbReference type="EMBL" id="AJTX02000002">
    <property type="protein sequence ID" value="KKJ01054.1"/>
    <property type="molecule type" value="Genomic_DNA"/>
</dbReference>